<dbReference type="EMBL" id="KZ293831">
    <property type="protein sequence ID" value="PBK79080.1"/>
    <property type="molecule type" value="Genomic_DNA"/>
</dbReference>
<dbReference type="InParanoid" id="A0A2H3CB08"/>
<keyword evidence="3" id="KW-1185">Reference proteome</keyword>
<feature type="compositionally biased region" description="Basic and acidic residues" evidence="1">
    <location>
        <begin position="125"/>
        <end position="137"/>
    </location>
</feature>
<name>A0A2H3CB08_ARMGA</name>
<sequence length="154" mass="17564">MSLCTPTFPQVLRSPHASQQMVRCIHFALASLKKLRRLRKRRRTLPHSKREKMKTLSPAVKQAEEATNVTEEKVTRGSADEEEPEEEKAAVTRAANALKKEAAQAKRKATMAANASARTGGTKHKSGDVNDRTEGPRRSKRGKCDYYYYYYYFR</sequence>
<proteinExistence type="predicted"/>
<dbReference type="AlphaFoldDB" id="A0A2H3CB08"/>
<reference evidence="3" key="1">
    <citation type="journal article" date="2017" name="Nat. Ecol. Evol.">
        <title>Genome expansion and lineage-specific genetic innovations in the forest pathogenic fungi Armillaria.</title>
        <authorList>
            <person name="Sipos G."/>
            <person name="Prasanna A.N."/>
            <person name="Walter M.C."/>
            <person name="O'Connor E."/>
            <person name="Balint B."/>
            <person name="Krizsan K."/>
            <person name="Kiss B."/>
            <person name="Hess J."/>
            <person name="Varga T."/>
            <person name="Slot J."/>
            <person name="Riley R."/>
            <person name="Boka B."/>
            <person name="Rigling D."/>
            <person name="Barry K."/>
            <person name="Lee J."/>
            <person name="Mihaltcheva S."/>
            <person name="LaButti K."/>
            <person name="Lipzen A."/>
            <person name="Waldron R."/>
            <person name="Moloney N.M."/>
            <person name="Sperisen C."/>
            <person name="Kredics L."/>
            <person name="Vagvoelgyi C."/>
            <person name="Patrignani A."/>
            <person name="Fitzpatrick D."/>
            <person name="Nagy I."/>
            <person name="Doyle S."/>
            <person name="Anderson J.B."/>
            <person name="Grigoriev I.V."/>
            <person name="Gueldener U."/>
            <person name="Muensterkoetter M."/>
            <person name="Nagy L.G."/>
        </authorList>
    </citation>
    <scope>NUCLEOTIDE SEQUENCE [LARGE SCALE GENOMIC DNA]</scope>
    <source>
        <strain evidence="3">Ar21-2</strain>
    </source>
</reference>
<evidence type="ECO:0000313" key="2">
    <source>
        <dbReference type="EMBL" id="PBK79080.1"/>
    </source>
</evidence>
<protein>
    <submittedName>
        <fullName evidence="2">Uncharacterized protein</fullName>
    </submittedName>
</protein>
<feature type="compositionally biased region" description="Basic and acidic residues" evidence="1">
    <location>
        <begin position="70"/>
        <end position="79"/>
    </location>
</feature>
<organism evidence="2 3">
    <name type="scientific">Armillaria gallica</name>
    <name type="common">Bulbous honey fungus</name>
    <name type="synonym">Armillaria bulbosa</name>
    <dbReference type="NCBI Taxonomy" id="47427"/>
    <lineage>
        <taxon>Eukaryota</taxon>
        <taxon>Fungi</taxon>
        <taxon>Dikarya</taxon>
        <taxon>Basidiomycota</taxon>
        <taxon>Agaricomycotina</taxon>
        <taxon>Agaricomycetes</taxon>
        <taxon>Agaricomycetidae</taxon>
        <taxon>Agaricales</taxon>
        <taxon>Marasmiineae</taxon>
        <taxon>Physalacriaceae</taxon>
        <taxon>Armillaria</taxon>
    </lineage>
</organism>
<feature type="compositionally biased region" description="Basic residues" evidence="1">
    <location>
        <begin position="41"/>
        <end position="52"/>
    </location>
</feature>
<gene>
    <name evidence="2" type="ORF">ARMGADRAFT_1172526</name>
</gene>
<accession>A0A2H3CB08</accession>
<dbReference type="Proteomes" id="UP000217790">
    <property type="component" value="Unassembled WGS sequence"/>
</dbReference>
<feature type="region of interest" description="Disordered" evidence="1">
    <location>
        <begin position="41"/>
        <end position="140"/>
    </location>
</feature>
<feature type="compositionally biased region" description="Low complexity" evidence="1">
    <location>
        <begin position="110"/>
        <end position="119"/>
    </location>
</feature>
<evidence type="ECO:0000256" key="1">
    <source>
        <dbReference type="SAM" id="MobiDB-lite"/>
    </source>
</evidence>
<evidence type="ECO:0000313" key="3">
    <source>
        <dbReference type="Proteomes" id="UP000217790"/>
    </source>
</evidence>